<reference evidence="1" key="1">
    <citation type="submission" date="2015-10" db="EMBL/GenBank/DDBJ databases">
        <authorList>
            <person name="Gilbert D.G."/>
        </authorList>
    </citation>
    <scope>NUCLEOTIDE SEQUENCE</scope>
</reference>
<sequence length="453" mass="50589">MTGRRGLSPIIFVGRPDLIDLADDVEYEHLGDALNEAAKTATEITILGGFYSVEPLIALCRNVPPAKRRTCRIRIAVGLDAASSIPKTWEDMRRLRKALIDLRFVDPIVSIVDSKPVHFHTKLYRFLHTTQPMWFVGSANPGSSRHELMVRFAGRHDALSSYVAAAFAKAADVSRTKPTSGIASLRDFIMTGVLCHKPPVHRLFTFNAFHIEPEHREQLAAALAGSSGVSHASPETKGFGFNLRSALPEDMQDDPFIVGAKASRVPVARYSIDTVFGRWMPDAYASRLRRKVAHEEAARAERLVRIGQALRPPEGQAAVRNALEDHVVSMGSFLERQGIDARPISNREARFGKFLANRVRSLTDPDTVQRYARSVVMTDMPDIWADGTAVEDFIESFFDDFAYRASEATRPIIVKSILEWLDDPSLAASVDFREAMESGLIEQPWEDDDWYLP</sequence>
<organism evidence="1">
    <name type="scientific">hydrothermal vent metagenome</name>
    <dbReference type="NCBI Taxonomy" id="652676"/>
    <lineage>
        <taxon>unclassified sequences</taxon>
        <taxon>metagenomes</taxon>
        <taxon>ecological metagenomes</taxon>
    </lineage>
</organism>
<proteinExistence type="predicted"/>
<dbReference type="EMBL" id="CZQE01000069">
    <property type="protein sequence ID" value="CUS43660.1"/>
    <property type="molecule type" value="Genomic_DNA"/>
</dbReference>
<dbReference type="Gene3D" id="3.30.870.10">
    <property type="entry name" value="Endonuclease Chain A"/>
    <property type="match status" value="1"/>
</dbReference>
<protein>
    <submittedName>
        <fullName evidence="1">Uncharacterized protein</fullName>
    </submittedName>
</protein>
<evidence type="ECO:0000313" key="1">
    <source>
        <dbReference type="EMBL" id="CUS43660.1"/>
    </source>
</evidence>
<dbReference type="AlphaFoldDB" id="A0A160TFY4"/>
<gene>
    <name evidence="1" type="ORF">MGWOODY_Smn1315</name>
</gene>
<name>A0A160TFY4_9ZZZZ</name>
<accession>A0A160TFY4</accession>